<dbReference type="PANTHER" id="PTHR48025:SF1">
    <property type="entry name" value="RRM DOMAIN-CONTAINING PROTEIN"/>
    <property type="match status" value="1"/>
</dbReference>
<dbReference type="Gene3D" id="3.30.70.330">
    <property type="match status" value="2"/>
</dbReference>
<sequence length="676" mass="74780">MADSFKGRRPASTQGTRRPDHGGVSTQRGGLTSPSAISSSSDDEEGGAPLYAGLPNIGNRNASGNASGNAIYAPPHLRQSQDSSLGQDLGGNALRTATRFQLGSTPDDSNVFEAANARAINSDPITTDMGATIVRSERSDEATPCDDNMLSQASSYSTGRNRQITSGALFDSPIHRPYRGTSPPLIAALALRTTPTESSNRHQIGGIDAQVYYSPGACVFVANLPEGVDDTRLEAEVTRQFSHYGTVFVKIRRDARNMPFAFCQFTDEADAQQALFDGRGRIIYGRACRTERVRANRTYIMYRTDGDDLEEEDARQGLYDAGFLHLEKCVQLPTEIQNKQGLSRAVLVKLEKFDPTKELHQAFKNHHEFRVITYDEHKNAQGPKPDPAMVWLNRYEVDRRSIFIGNLPNYVEDLSDQLRQLLDEVGDVVNLQLITRESRTGGDPHIFGFAEFTRPDMAALAVDRLGGRTLWGRNVRIERKASRDVPSRQHQRLTPSARARLEYQSPNHRQFEHHDNSLNSPETPLHYNTRDTLPVYQSPARQSPAYQSNTNTPMPATLGWSNSYGHQDWSSPPPYYTTSPYANLPGSAEYQAATPQMPTPFASQAMATPYGLFPASNYQWMSPYMTDLNLAPLAWAQAYGHFPTNAGGSGEEEGPDTPTRNRDRGDDGARQGNDEA</sequence>
<dbReference type="SMART" id="SM00360">
    <property type="entry name" value="RRM"/>
    <property type="match status" value="2"/>
</dbReference>
<evidence type="ECO:0000256" key="3">
    <source>
        <dbReference type="SAM" id="MobiDB-lite"/>
    </source>
</evidence>
<dbReference type="SUPFAM" id="SSF54928">
    <property type="entry name" value="RNA-binding domain, RBD"/>
    <property type="match status" value="2"/>
</dbReference>
<reference evidence="5" key="1">
    <citation type="journal article" date="2021" name="Nat. Commun.">
        <title>Genetic determinants of endophytism in the Arabidopsis root mycobiome.</title>
        <authorList>
            <person name="Mesny F."/>
            <person name="Miyauchi S."/>
            <person name="Thiergart T."/>
            <person name="Pickel B."/>
            <person name="Atanasova L."/>
            <person name="Karlsson M."/>
            <person name="Huettel B."/>
            <person name="Barry K.W."/>
            <person name="Haridas S."/>
            <person name="Chen C."/>
            <person name="Bauer D."/>
            <person name="Andreopoulos W."/>
            <person name="Pangilinan J."/>
            <person name="LaButti K."/>
            <person name="Riley R."/>
            <person name="Lipzen A."/>
            <person name="Clum A."/>
            <person name="Drula E."/>
            <person name="Henrissat B."/>
            <person name="Kohler A."/>
            <person name="Grigoriev I.V."/>
            <person name="Martin F.M."/>
            <person name="Hacquard S."/>
        </authorList>
    </citation>
    <scope>NUCLEOTIDE SEQUENCE</scope>
    <source>
        <strain evidence="5">MPI-SDFR-AT-0073</strain>
    </source>
</reference>
<evidence type="ECO:0000313" key="6">
    <source>
        <dbReference type="Proteomes" id="UP000758603"/>
    </source>
</evidence>
<dbReference type="RefSeq" id="XP_045956070.1">
    <property type="nucleotide sequence ID" value="XM_046107661.1"/>
</dbReference>
<keyword evidence="6" id="KW-1185">Reference proteome</keyword>
<feature type="region of interest" description="Disordered" evidence="3">
    <location>
        <begin position="644"/>
        <end position="676"/>
    </location>
</feature>
<dbReference type="InterPro" id="IPR000504">
    <property type="entry name" value="RRM_dom"/>
</dbReference>
<dbReference type="PANTHER" id="PTHR48025">
    <property type="entry name" value="OS02G0815200 PROTEIN"/>
    <property type="match status" value="1"/>
</dbReference>
<evidence type="ECO:0000256" key="2">
    <source>
        <dbReference type="PROSITE-ProRule" id="PRU00176"/>
    </source>
</evidence>
<feature type="compositionally biased region" description="Basic and acidic residues" evidence="3">
    <location>
        <begin position="659"/>
        <end position="676"/>
    </location>
</feature>
<dbReference type="Pfam" id="PF00076">
    <property type="entry name" value="RRM_1"/>
    <property type="match status" value="2"/>
</dbReference>
<dbReference type="GO" id="GO:0003729">
    <property type="term" value="F:mRNA binding"/>
    <property type="evidence" value="ECO:0007669"/>
    <property type="project" value="TreeGrafter"/>
</dbReference>
<dbReference type="Proteomes" id="UP000758603">
    <property type="component" value="Unassembled WGS sequence"/>
</dbReference>
<feature type="region of interest" description="Disordered" evidence="3">
    <location>
        <begin position="509"/>
        <end position="530"/>
    </location>
</feature>
<dbReference type="AlphaFoldDB" id="A0A9P8UGV8"/>
<feature type="region of interest" description="Disordered" evidence="3">
    <location>
        <begin position="480"/>
        <end position="499"/>
    </location>
</feature>
<evidence type="ECO:0000256" key="1">
    <source>
        <dbReference type="ARBA" id="ARBA00022884"/>
    </source>
</evidence>
<dbReference type="GeneID" id="70136552"/>
<proteinExistence type="predicted"/>
<gene>
    <name evidence="5" type="ORF">BKA67DRAFT_660579</name>
</gene>
<feature type="domain" description="RRM" evidence="4">
    <location>
        <begin position="400"/>
        <end position="482"/>
    </location>
</feature>
<keyword evidence="1 2" id="KW-0694">RNA-binding</keyword>
<evidence type="ECO:0000259" key="4">
    <source>
        <dbReference type="PROSITE" id="PS50102"/>
    </source>
</evidence>
<feature type="region of interest" description="Disordered" evidence="3">
    <location>
        <begin position="66"/>
        <end position="90"/>
    </location>
</feature>
<evidence type="ECO:0000313" key="5">
    <source>
        <dbReference type="EMBL" id="KAH6651792.1"/>
    </source>
</evidence>
<accession>A0A9P8UGV8</accession>
<comment type="caution">
    <text evidence="5">The sequence shown here is derived from an EMBL/GenBank/DDBJ whole genome shotgun (WGS) entry which is preliminary data.</text>
</comment>
<dbReference type="OrthoDB" id="410044at2759"/>
<dbReference type="InterPro" id="IPR012677">
    <property type="entry name" value="Nucleotide-bd_a/b_plait_sf"/>
</dbReference>
<dbReference type="InterPro" id="IPR035979">
    <property type="entry name" value="RBD_domain_sf"/>
</dbReference>
<dbReference type="InterPro" id="IPR050502">
    <property type="entry name" value="Euk_RNA-bind_prot"/>
</dbReference>
<protein>
    <recommendedName>
        <fullName evidence="4">RRM domain-containing protein</fullName>
    </recommendedName>
</protein>
<dbReference type="EMBL" id="JAGPXC010000006">
    <property type="protein sequence ID" value="KAH6651792.1"/>
    <property type="molecule type" value="Genomic_DNA"/>
</dbReference>
<feature type="domain" description="RRM" evidence="4">
    <location>
        <begin position="217"/>
        <end position="295"/>
    </location>
</feature>
<feature type="region of interest" description="Disordered" evidence="3">
    <location>
        <begin position="1"/>
        <end position="54"/>
    </location>
</feature>
<dbReference type="PROSITE" id="PS50102">
    <property type="entry name" value="RRM"/>
    <property type="match status" value="2"/>
</dbReference>
<name>A0A9P8UGV8_9PEZI</name>
<organism evidence="5 6">
    <name type="scientific">Truncatella angustata</name>
    <dbReference type="NCBI Taxonomy" id="152316"/>
    <lineage>
        <taxon>Eukaryota</taxon>
        <taxon>Fungi</taxon>
        <taxon>Dikarya</taxon>
        <taxon>Ascomycota</taxon>
        <taxon>Pezizomycotina</taxon>
        <taxon>Sordariomycetes</taxon>
        <taxon>Xylariomycetidae</taxon>
        <taxon>Amphisphaeriales</taxon>
        <taxon>Sporocadaceae</taxon>
        <taxon>Truncatella</taxon>
    </lineage>
</organism>